<feature type="domain" description="HTH tetR-type" evidence="5">
    <location>
        <begin position="5"/>
        <end position="65"/>
    </location>
</feature>
<evidence type="ECO:0000256" key="1">
    <source>
        <dbReference type="ARBA" id="ARBA00023015"/>
    </source>
</evidence>
<dbReference type="Proteomes" id="UP000280405">
    <property type="component" value="Unassembled WGS sequence"/>
</dbReference>
<dbReference type="EMBL" id="RAXT01000003">
    <property type="protein sequence ID" value="RKG40097.1"/>
    <property type="molecule type" value="Genomic_DNA"/>
</dbReference>
<dbReference type="PANTHER" id="PTHR47506">
    <property type="entry name" value="TRANSCRIPTIONAL REGULATORY PROTEIN"/>
    <property type="match status" value="1"/>
</dbReference>
<gene>
    <name evidence="6" type="ORF">D7V20_03225</name>
</gene>
<sequence length="187" mass="21722">MRPQKLPPEHILNICALQFKAHGYAGTSMDMLAKACGLSKAAFYYYYPNKEALLLKVLEHTHAYLKVSVFAFAYSNDLNNFDPLLHFNQMHDKAVDFFSYQIKGCLVGILSIESENISEQIMQKIREIFQDWQQAFYQLFRHRLDEDSAQALAKISIADYEGAILMYRLNHDPFYLDQVKTRILQAL</sequence>
<dbReference type="InterPro" id="IPR036271">
    <property type="entry name" value="Tet_transcr_reg_TetR-rel_C_sf"/>
</dbReference>
<keyword evidence="7" id="KW-1185">Reference proteome</keyword>
<dbReference type="PROSITE" id="PS50977">
    <property type="entry name" value="HTH_TETR_2"/>
    <property type="match status" value="1"/>
</dbReference>
<protein>
    <submittedName>
        <fullName evidence="6">TetR/AcrR family transcriptional regulator</fullName>
    </submittedName>
</protein>
<evidence type="ECO:0000313" key="7">
    <source>
        <dbReference type="Proteomes" id="UP000280405"/>
    </source>
</evidence>
<evidence type="ECO:0000256" key="4">
    <source>
        <dbReference type="PROSITE-ProRule" id="PRU00335"/>
    </source>
</evidence>
<reference evidence="6 7" key="1">
    <citation type="submission" date="2018-09" db="EMBL/GenBank/DDBJ databases">
        <title>The draft genome of Acinetobacter spp. strains.</title>
        <authorList>
            <person name="Qin J."/>
            <person name="Feng Y."/>
            <person name="Zong Z."/>
        </authorList>
    </citation>
    <scope>NUCLEOTIDE SEQUENCE [LARGE SCALE GENOMIC DNA]</scope>
    <source>
        <strain evidence="6 7">WCHAc060115</strain>
    </source>
</reference>
<proteinExistence type="predicted"/>
<dbReference type="Pfam" id="PF00440">
    <property type="entry name" value="TetR_N"/>
    <property type="match status" value="1"/>
</dbReference>
<keyword evidence="2 4" id="KW-0238">DNA-binding</keyword>
<accession>A0A3A8EZ99</accession>
<dbReference type="Pfam" id="PF21993">
    <property type="entry name" value="TetR_C_13_2"/>
    <property type="match status" value="1"/>
</dbReference>
<evidence type="ECO:0000256" key="2">
    <source>
        <dbReference type="ARBA" id="ARBA00023125"/>
    </source>
</evidence>
<feature type="DNA-binding region" description="H-T-H motif" evidence="4">
    <location>
        <begin position="28"/>
        <end position="47"/>
    </location>
</feature>
<name>A0A3A8EZ99_9GAMM</name>
<dbReference type="InterPro" id="IPR009057">
    <property type="entry name" value="Homeodomain-like_sf"/>
</dbReference>
<dbReference type="InterPro" id="IPR001647">
    <property type="entry name" value="HTH_TetR"/>
</dbReference>
<dbReference type="Gene3D" id="1.10.357.10">
    <property type="entry name" value="Tetracycline Repressor, domain 2"/>
    <property type="match status" value="1"/>
</dbReference>
<dbReference type="PANTHER" id="PTHR47506:SF7">
    <property type="entry name" value="TRANSCRIPTIONAL REGULATORY PROTEIN"/>
    <property type="match status" value="1"/>
</dbReference>
<organism evidence="6 7">
    <name type="scientific">Acinetobacter rongchengensis</name>
    <dbReference type="NCBI Taxonomy" id="2419601"/>
    <lineage>
        <taxon>Bacteria</taxon>
        <taxon>Pseudomonadati</taxon>
        <taxon>Pseudomonadota</taxon>
        <taxon>Gammaproteobacteria</taxon>
        <taxon>Moraxellales</taxon>
        <taxon>Moraxellaceae</taxon>
        <taxon>Acinetobacter</taxon>
    </lineage>
</organism>
<dbReference type="RefSeq" id="WP_120382894.1">
    <property type="nucleotide sequence ID" value="NZ_RAXT01000003.1"/>
</dbReference>
<comment type="caution">
    <text evidence="6">The sequence shown here is derived from an EMBL/GenBank/DDBJ whole genome shotgun (WGS) entry which is preliminary data.</text>
</comment>
<evidence type="ECO:0000313" key="6">
    <source>
        <dbReference type="EMBL" id="RKG40097.1"/>
    </source>
</evidence>
<dbReference type="AlphaFoldDB" id="A0A3A8EZ99"/>
<keyword evidence="1" id="KW-0805">Transcription regulation</keyword>
<dbReference type="SUPFAM" id="SSF48498">
    <property type="entry name" value="Tetracyclin repressor-like, C-terminal domain"/>
    <property type="match status" value="1"/>
</dbReference>
<evidence type="ECO:0000256" key="3">
    <source>
        <dbReference type="ARBA" id="ARBA00023163"/>
    </source>
</evidence>
<keyword evidence="3" id="KW-0804">Transcription</keyword>
<evidence type="ECO:0000259" key="5">
    <source>
        <dbReference type="PROSITE" id="PS50977"/>
    </source>
</evidence>
<dbReference type="SUPFAM" id="SSF46689">
    <property type="entry name" value="Homeodomain-like"/>
    <property type="match status" value="1"/>
</dbReference>
<dbReference type="InterPro" id="IPR054156">
    <property type="entry name" value="YxaF_TetR_C"/>
</dbReference>
<dbReference type="GO" id="GO:0003677">
    <property type="term" value="F:DNA binding"/>
    <property type="evidence" value="ECO:0007669"/>
    <property type="project" value="UniProtKB-UniRule"/>
</dbReference>
<dbReference type="OrthoDB" id="9809772at2"/>
<dbReference type="PRINTS" id="PR00455">
    <property type="entry name" value="HTHTETR"/>
</dbReference>